<dbReference type="Gene3D" id="3.40.50.300">
    <property type="entry name" value="P-loop containing nucleotide triphosphate hydrolases"/>
    <property type="match status" value="1"/>
</dbReference>
<dbReference type="InterPro" id="IPR032859">
    <property type="entry name" value="KH_dom-like"/>
</dbReference>
<feature type="non-terminal residue" evidence="9">
    <location>
        <position position="1"/>
    </location>
</feature>
<evidence type="ECO:0000256" key="3">
    <source>
        <dbReference type="ARBA" id="ARBA00022517"/>
    </source>
</evidence>
<dbReference type="PANTHER" id="PTHR43834:SF6">
    <property type="entry name" value="GTPASE DER"/>
    <property type="match status" value="1"/>
</dbReference>
<dbReference type="AlphaFoldDB" id="A0A3B0UUR7"/>
<dbReference type="Gene3D" id="3.30.300.20">
    <property type="match status" value="1"/>
</dbReference>
<dbReference type="PRINTS" id="PR00326">
    <property type="entry name" value="GTP1OBG"/>
</dbReference>
<dbReference type="SUPFAM" id="SSF52540">
    <property type="entry name" value="P-loop containing nucleoside triphosphate hydrolases"/>
    <property type="match status" value="1"/>
</dbReference>
<dbReference type="Pfam" id="PF14714">
    <property type="entry name" value="KH_dom-like"/>
    <property type="match status" value="1"/>
</dbReference>
<reference evidence="9" key="1">
    <citation type="submission" date="2018-06" db="EMBL/GenBank/DDBJ databases">
        <authorList>
            <person name="Zhirakovskaya E."/>
        </authorList>
    </citation>
    <scope>NUCLEOTIDE SEQUENCE</scope>
</reference>
<gene>
    <name evidence="9" type="ORF">MNBD_ALPHA11-1291</name>
</gene>
<organism evidence="9">
    <name type="scientific">hydrothermal vent metagenome</name>
    <dbReference type="NCBI Taxonomy" id="652676"/>
    <lineage>
        <taxon>unclassified sequences</taxon>
        <taxon>metagenomes</taxon>
        <taxon>ecological metagenomes</taxon>
    </lineage>
</organism>
<accession>A0A3B0UUR7</accession>
<dbReference type="FunFam" id="3.30.300.20:FF:000004">
    <property type="entry name" value="GTPase Der"/>
    <property type="match status" value="1"/>
</dbReference>
<comment type="similarity">
    <text evidence="1">Belongs to the TRAFAC class TrmE-Era-EngA-EngB-Septin-like GTPase superfamily. EngA (Der) GTPase family.</text>
</comment>
<evidence type="ECO:0000259" key="8">
    <source>
        <dbReference type="PROSITE" id="PS51712"/>
    </source>
</evidence>
<dbReference type="InterPro" id="IPR005225">
    <property type="entry name" value="Small_GTP-bd"/>
</dbReference>
<dbReference type="GO" id="GO:0042254">
    <property type="term" value="P:ribosome biogenesis"/>
    <property type="evidence" value="ECO:0007669"/>
    <property type="project" value="UniProtKB-KW"/>
</dbReference>
<dbReference type="EMBL" id="UOEQ01000490">
    <property type="protein sequence ID" value="VAW23864.1"/>
    <property type="molecule type" value="Genomic_DNA"/>
</dbReference>
<evidence type="ECO:0000256" key="2">
    <source>
        <dbReference type="ARBA" id="ARBA00020953"/>
    </source>
</evidence>
<keyword evidence="4" id="KW-0677">Repeat</keyword>
<dbReference type="GO" id="GO:0005525">
    <property type="term" value="F:GTP binding"/>
    <property type="evidence" value="ECO:0007669"/>
    <property type="project" value="UniProtKB-KW"/>
</dbReference>
<keyword evidence="5" id="KW-0547">Nucleotide-binding</keyword>
<keyword evidence="3" id="KW-0690">Ribosome biogenesis</keyword>
<evidence type="ECO:0000256" key="7">
    <source>
        <dbReference type="ARBA" id="ARBA00032345"/>
    </source>
</evidence>
<dbReference type="InterPro" id="IPR006073">
    <property type="entry name" value="GTP-bd"/>
</dbReference>
<dbReference type="InterPro" id="IPR027417">
    <property type="entry name" value="P-loop_NTPase"/>
</dbReference>
<dbReference type="FunFam" id="3.40.50.300:FF:000040">
    <property type="entry name" value="GTPase Der"/>
    <property type="match status" value="1"/>
</dbReference>
<feature type="domain" description="EngA-type G" evidence="8">
    <location>
        <begin position="55"/>
        <end position="230"/>
    </location>
</feature>
<dbReference type="PANTHER" id="PTHR43834">
    <property type="entry name" value="GTPASE DER"/>
    <property type="match status" value="1"/>
</dbReference>
<evidence type="ECO:0000256" key="4">
    <source>
        <dbReference type="ARBA" id="ARBA00022737"/>
    </source>
</evidence>
<dbReference type="PROSITE" id="PS51712">
    <property type="entry name" value="G_ENGA"/>
    <property type="match status" value="1"/>
</dbReference>
<dbReference type="Pfam" id="PF01926">
    <property type="entry name" value="MMR_HSR1"/>
    <property type="match status" value="1"/>
</dbReference>
<dbReference type="NCBIfam" id="TIGR03594">
    <property type="entry name" value="GTPase_EngA"/>
    <property type="match status" value="1"/>
</dbReference>
<evidence type="ECO:0000256" key="1">
    <source>
        <dbReference type="ARBA" id="ARBA00008279"/>
    </source>
</evidence>
<proteinExistence type="inferred from homology"/>
<name>A0A3B0UUR7_9ZZZZ</name>
<evidence type="ECO:0000256" key="6">
    <source>
        <dbReference type="ARBA" id="ARBA00023134"/>
    </source>
</evidence>
<protein>
    <recommendedName>
        <fullName evidence="2">GTPase Der</fullName>
    </recommendedName>
    <alternativeName>
        <fullName evidence="7">GTP-binding protein EngA</fullName>
    </alternativeName>
</protein>
<dbReference type="NCBIfam" id="TIGR00231">
    <property type="entry name" value="small_GTP"/>
    <property type="match status" value="1"/>
</dbReference>
<dbReference type="InterPro" id="IPR015946">
    <property type="entry name" value="KH_dom-like_a/b"/>
</dbReference>
<dbReference type="InterPro" id="IPR016484">
    <property type="entry name" value="GTPase_Der"/>
</dbReference>
<evidence type="ECO:0000313" key="9">
    <source>
        <dbReference type="EMBL" id="VAW23864.1"/>
    </source>
</evidence>
<dbReference type="InterPro" id="IPR031166">
    <property type="entry name" value="G_ENGA"/>
</dbReference>
<dbReference type="CDD" id="cd01895">
    <property type="entry name" value="EngA2"/>
    <property type="match status" value="1"/>
</dbReference>
<evidence type="ECO:0000256" key="5">
    <source>
        <dbReference type="ARBA" id="ARBA00022741"/>
    </source>
</evidence>
<sequence length="327" mass="36990">GIGDLYNIIAKAAEEAKLLEEEAKAGAVKDYLPQINVDVEPDSEIVPRWDPNRHLNVAIVGRPNAGKSTLINRLVGEERVLTGPEAGITRDSIMVPWEYEGRTINLVDTAGIRRRAKVRKKLEKLAVADALRSIQYAEIVVLMLDATQPFEKQDLQLADLVEREGRALVIAVNKWDLIKDKAHTLDKLREACERLLPQLRGVPLITLSGKTGKNIPNLMQAVFEIERNWNIRLPTSKVNQWLSSMVQAHTPPAVSGRRLKMRYMTQVKSRPPTFILFCSRPDALPTAYTRYLVNGMREHFSIQGSPIRLWIRAGDNPYHEKNKRKLG</sequence>
<keyword evidence="6" id="KW-0342">GTP-binding</keyword>